<name>A0AAV2T4M0_CALDB</name>
<evidence type="ECO:0000256" key="9">
    <source>
        <dbReference type="SAM" id="MobiDB-lite"/>
    </source>
</evidence>
<evidence type="ECO:0000313" key="11">
    <source>
        <dbReference type="EMBL" id="CAL5132140.1"/>
    </source>
</evidence>
<keyword evidence="3 10" id="KW-0812">Transmembrane</keyword>
<evidence type="ECO:0000256" key="2">
    <source>
        <dbReference type="ARBA" id="ARBA00005500"/>
    </source>
</evidence>
<comment type="subunit">
    <text evidence="8">Interacts with SEC61B, SEC61A1 and the SEC61 complex. Interacts with CANX.</text>
</comment>
<gene>
    <name evidence="11" type="ORF">CDAUBV1_LOCUS4650</name>
</gene>
<protein>
    <recommendedName>
        <fullName evidence="13">Stress-associated endoplasmic reticulum protein</fullName>
    </recommendedName>
</protein>
<evidence type="ECO:0000256" key="1">
    <source>
        <dbReference type="ARBA" id="ARBA00004389"/>
    </source>
</evidence>
<dbReference type="GO" id="GO:0030968">
    <property type="term" value="P:endoplasmic reticulum unfolded protein response"/>
    <property type="evidence" value="ECO:0007669"/>
    <property type="project" value="TreeGrafter"/>
</dbReference>
<evidence type="ECO:0008006" key="13">
    <source>
        <dbReference type="Google" id="ProtNLM"/>
    </source>
</evidence>
<keyword evidence="5 10" id="KW-1133">Transmembrane helix</keyword>
<comment type="caution">
    <text evidence="11">The sequence shown here is derived from an EMBL/GenBank/DDBJ whole genome shotgun (WGS) entry which is preliminary data.</text>
</comment>
<evidence type="ECO:0000256" key="10">
    <source>
        <dbReference type="SAM" id="Phobius"/>
    </source>
</evidence>
<evidence type="ECO:0000256" key="8">
    <source>
        <dbReference type="ARBA" id="ARBA00038831"/>
    </source>
</evidence>
<dbReference type="InterPro" id="IPR010580">
    <property type="entry name" value="ER_stress-assoc"/>
</dbReference>
<evidence type="ECO:0000313" key="12">
    <source>
        <dbReference type="Proteomes" id="UP001497525"/>
    </source>
</evidence>
<organism evidence="11 12">
    <name type="scientific">Calicophoron daubneyi</name>
    <name type="common">Rumen fluke</name>
    <name type="synonym">Paramphistomum daubneyi</name>
    <dbReference type="NCBI Taxonomy" id="300641"/>
    <lineage>
        <taxon>Eukaryota</taxon>
        <taxon>Metazoa</taxon>
        <taxon>Spiralia</taxon>
        <taxon>Lophotrochozoa</taxon>
        <taxon>Platyhelminthes</taxon>
        <taxon>Trematoda</taxon>
        <taxon>Digenea</taxon>
        <taxon>Plagiorchiida</taxon>
        <taxon>Pronocephalata</taxon>
        <taxon>Paramphistomoidea</taxon>
        <taxon>Paramphistomidae</taxon>
        <taxon>Calicophoron</taxon>
    </lineage>
</organism>
<comment type="subcellular location">
    <subcellularLocation>
        <location evidence="1">Endoplasmic reticulum membrane</location>
        <topology evidence="1">Single-pass membrane protein</topology>
    </subcellularLocation>
</comment>
<evidence type="ECO:0000256" key="5">
    <source>
        <dbReference type="ARBA" id="ARBA00022989"/>
    </source>
</evidence>
<comment type="similarity">
    <text evidence="2">Belongs to the RAMP4 family.</text>
</comment>
<dbReference type="Proteomes" id="UP001497525">
    <property type="component" value="Unassembled WGS sequence"/>
</dbReference>
<comment type="function">
    <text evidence="7">Interacts with target proteins during their translocation into the lumen of the endoplasmic reticulum. Protects unfolded target proteins against degradation during ER stress. May facilitate glycosylation of target proteins after termination of ER stress. May modulate the use of N-glycosylation sites on target proteins.</text>
</comment>
<reference evidence="11" key="1">
    <citation type="submission" date="2024-06" db="EMBL/GenBank/DDBJ databases">
        <authorList>
            <person name="Liu X."/>
            <person name="Lenzi L."/>
            <person name="Haldenby T S."/>
            <person name="Uol C."/>
        </authorList>
    </citation>
    <scope>NUCLEOTIDE SEQUENCE</scope>
</reference>
<evidence type="ECO:0000256" key="4">
    <source>
        <dbReference type="ARBA" id="ARBA00022824"/>
    </source>
</evidence>
<sequence>MSAVQRMKVQNERAAGNVKNRGNVPKSLKSQETPSNMNSWILGLIIFVVCGSGRIDSLIYYNLSSYFRNYPTYPDVLLIVLYCSKNPYSDLVLPGKM</sequence>
<evidence type="ECO:0000256" key="7">
    <source>
        <dbReference type="ARBA" id="ARBA00037157"/>
    </source>
</evidence>
<keyword evidence="4" id="KW-0256">Endoplasmic reticulum</keyword>
<proteinExistence type="inferred from homology"/>
<keyword evidence="6 10" id="KW-0472">Membrane</keyword>
<dbReference type="PANTHER" id="PTHR15601:SF0">
    <property type="entry name" value="GEO09675P1"/>
    <property type="match status" value="1"/>
</dbReference>
<dbReference type="PANTHER" id="PTHR15601">
    <property type="entry name" value="STRESS ASSOCIATED ENDOPLASMIC RETICULUM PROTEIN SERP1/RAMP4"/>
    <property type="match status" value="1"/>
</dbReference>
<dbReference type="Pfam" id="PF06624">
    <property type="entry name" value="RAMP4"/>
    <property type="match status" value="1"/>
</dbReference>
<feature type="transmembrane region" description="Helical" evidence="10">
    <location>
        <begin position="40"/>
        <end position="61"/>
    </location>
</feature>
<accession>A0AAV2T4M0</accession>
<dbReference type="AlphaFoldDB" id="A0AAV2T4M0"/>
<dbReference type="EMBL" id="CAXLJL010000116">
    <property type="protein sequence ID" value="CAL5132140.1"/>
    <property type="molecule type" value="Genomic_DNA"/>
</dbReference>
<evidence type="ECO:0000256" key="6">
    <source>
        <dbReference type="ARBA" id="ARBA00023136"/>
    </source>
</evidence>
<evidence type="ECO:0000256" key="3">
    <source>
        <dbReference type="ARBA" id="ARBA00022692"/>
    </source>
</evidence>
<dbReference type="GO" id="GO:0005789">
    <property type="term" value="C:endoplasmic reticulum membrane"/>
    <property type="evidence" value="ECO:0007669"/>
    <property type="project" value="UniProtKB-SubCell"/>
</dbReference>
<feature type="region of interest" description="Disordered" evidence="9">
    <location>
        <begin position="1"/>
        <end position="33"/>
    </location>
</feature>